<feature type="region of interest" description="Disordered" evidence="1">
    <location>
        <begin position="390"/>
        <end position="546"/>
    </location>
</feature>
<sequence length="2394" mass="281302">MEKRKILYILERELKEYGDEEMLSYFHQFYKSVEGNEGDIAQRIFSELAQQMKKFFVIYNKRNKNDLIEKIKNLFKEESNNEVNIIDVQKENGGDDYNMNDNIFNEDNYMDNSNKNGNCNSNRHSISNNISMRRENRNWSNEENPKGTFRNFKNHYSFLCTNLFDDINIQKLELCVLDFDIFKLYMSSVEIIQAEKKDSLVHEETFYETFQYFLNLLCLLYFLKNIYFDLSYKTNENSYSFLFKGFEERKNKVINYFFFLKKLKLHKLMYNEVIKIFCNFFQYTYINEYLIRNIFDISMNTFIFTAVKNFQGNYRVDSHISQENLHQDVKTDNTNSYRNNVSGTKDDHNSSNYCKDQCKTARNSTCPNNMTTKNSASDFNDTFTNKESSEFVILDNEGDDKVQDGRNETGEERTEIGSSSNNNSNNNSSRSNNNNNNCEGANKKVNNSNNNNSNNSNNNNSNNNNSNNNNNNSNNSNNTNNSNNNNSNNTNNSNNNNSNNNNNNNTSNNSSNNNNNNNTSNNSSNNNNNNNTSNNSSNNNSNNNNLNCGSSNNNNCSSLNADQKGNCLKGTFLTRKKNQEDYLNKELNDFFISNKTSNKVNRCSFIEVIYEGKYNDKIYSDKIINSLFYFFNNPYLIFTFHKNVLYYIEMKSKDKNFFLTYKNAHALVKYLNHCVTIITKIFHIFVSSGLYFNRNIMAQKNNKYLNFYKLLNFDSCTTYNNEKNYEFNKYQDFNFSKISMNSKRRRDKKCGNTTSGNDMNTFNETLFEADNLVNDNTYHDRKRSTQKRLSNFDDTNTYDFNIIKYLIKYKNVVSNFCQDDLNRKDSIESEGDQNNFYLSGTNKHKVKNECTMYEKSKDYFLNSNGSYDENRSLYESEYSSSGTGKRRSYYEGSKCQDNSGYESSKYESSQTDEPESDVNEYEWGIVQGDNCRSNIKTERSKHKRGTNEKSKVEGRKVNRCNNERSKRKNLKSSYKYNTLNYNTIYQKEYSNKSLFHDILRKAKKRKKFYEVIGKINKLKNSFDLSNINKNKTIDLNYVENVDTISYFISIYNSDNIFQFDYYFLKFITEIITTYNNYIKCHLISESSIKFKKEILDKIINQIELFLNEITKLIYVYTWCVLYIFGHSYSYVKYAKYFYQKKSFFVLENKEQCVFNNFNYFLQDSGHNNNSDNLHMNNYFTPLNIVENLKYNYELKRNVHEFDNFNFHNLIHIYKNSYFQNIVDKLHLNLKFIENILFTLDNVFKNKKSKKKKFLNYLCVKDQKLDDICKSIENLKRNINKYKKTFHYCLNFNNIKNVISLTLEEMSMSSDKIELNKLLNEYLNKLENRGQLKKRQKKINVKIIDDNIVLDTTNPRKKRRKDLKNRMDDDECSIFSTNKRNQNCFHSSYVDMKNISDPNSHKGVKQKSTSNKNNSIIGSFLRLNNSSGSGTDSDISRVRRGSRVRSGSNQKKKSVSKQNTMIPYKDNFSLKKNRKNIENKINDATDNDSYCDNEEANESYTRSDRNSKSIHNDNSYLDYNNKSEENSSLEDMLETRSKISYYDKTISTSSSPNSGRSSSRSSSGSISRGNHNKYSRHNRKYRQRIGKSSIILHRNNNNNNNNNNYNNNNNINNKINNNSSSKLSECYRMDAFLSNEYNTEKLLFFFNLLNGNNIFYYLSLYYLVKNEKIMDIMHFLPLKYLLDLLILYDLKDYIKFKTIIRVFRIIYEFQEFSPILKQPIFFNKNNYCLDYADFMNYDFSCKFLTINKKGDDDYLYYTVKKAHNEDNYNNLFLTLKKSSSNNKNMNTRVEVSSYADEDNGDEMASSKSRSDRSSILDMKGKFLELLRNTFSTLNFSNSLKNYPNLVRNVINRILISIIGKYSYLSNENHNKNYNSLTYYALKFIFNNLKNFTFGYSNSSYFSYTINDPTELYNISVHNFILYHIYELAIRTKELTIKSCCFKLLKYLLTEYYFYPDMFSEKSHELINSDIKINNFCIKNVILDFVSFNIMICHLQKELTSDVNVLNNLDLFNYSIKSIANYLIGYKNNSFFFLIDKKMVKILLIKLTFMMPYIYKLKIPACVIRLYIRVIKSLDKDILDMIHNLNKIDLIYDSLFYIIISHFIYFFLNMNIELDEEASNILSCNYKSGLSRNSWNSNNNSCIKITNEHAHVQEEKHLSPNNNSFEITQRGVYDMEEMESEKADEEGEHHQGNKNYLTVDGQYNNEHNETDNSSSSEESDSSEHSEGTDVENALVGNNYSELVHDARVLKDGSDSIPRSDANGHKANKSNVSTCNNKNSANNNNEGISSNNDNSSNSNYSNYNNSDDNNREGETPAGSESSVNTYANPSKLNKISDVLYVRKIINENSTFNFENNYFINYSLYILHKEHYSIYVFFSTFFKNALKEYSELSKSQNI</sequence>
<feature type="compositionally biased region" description="Basic and acidic residues" evidence="1">
    <location>
        <begin position="1500"/>
        <end position="1510"/>
    </location>
</feature>
<feature type="region of interest" description="Disordered" evidence="1">
    <location>
        <begin position="325"/>
        <end position="352"/>
    </location>
</feature>
<feature type="compositionally biased region" description="Basic and acidic residues" evidence="1">
    <location>
        <begin position="945"/>
        <end position="956"/>
    </location>
</feature>
<feature type="compositionally biased region" description="Low complexity" evidence="1">
    <location>
        <begin position="2268"/>
        <end position="2304"/>
    </location>
</feature>
<feature type="region of interest" description="Disordered" evidence="1">
    <location>
        <begin position="2249"/>
        <end position="2324"/>
    </location>
</feature>
<feature type="region of interest" description="Disordered" evidence="1">
    <location>
        <begin position="875"/>
        <end position="918"/>
    </location>
</feature>
<feature type="region of interest" description="Disordered" evidence="1">
    <location>
        <begin position="1480"/>
        <end position="1530"/>
    </location>
</feature>
<feature type="region of interest" description="Disordered" evidence="1">
    <location>
        <begin position="934"/>
        <end position="956"/>
    </location>
</feature>
<feature type="compositionally biased region" description="Basic and acidic residues" evidence="1">
    <location>
        <begin position="399"/>
        <end position="415"/>
    </location>
</feature>
<feature type="region of interest" description="Disordered" evidence="1">
    <location>
        <begin position="1543"/>
        <end position="1579"/>
    </location>
</feature>
<feature type="region of interest" description="Disordered" evidence="1">
    <location>
        <begin position="2175"/>
        <end position="2226"/>
    </location>
</feature>
<dbReference type="EMBL" id="LT594635">
    <property type="protein sequence ID" value="SCP03684.1"/>
    <property type="molecule type" value="Genomic_DNA"/>
</dbReference>
<evidence type="ECO:0000313" key="3">
    <source>
        <dbReference type="Proteomes" id="UP000219813"/>
    </source>
</evidence>
<feature type="compositionally biased region" description="Acidic residues" evidence="1">
    <location>
        <begin position="1484"/>
        <end position="1496"/>
    </location>
</feature>
<evidence type="ECO:0000313" key="2">
    <source>
        <dbReference type="EMBL" id="SCP03684.1"/>
    </source>
</evidence>
<proteinExistence type="predicted"/>
<evidence type="ECO:0000256" key="1">
    <source>
        <dbReference type="SAM" id="MobiDB-lite"/>
    </source>
</evidence>
<protein>
    <submittedName>
        <fullName evidence="2">Uncharacterized protein</fullName>
    </submittedName>
</protein>
<feature type="compositionally biased region" description="Acidic residues" evidence="1">
    <location>
        <begin position="2175"/>
        <end position="2184"/>
    </location>
</feature>
<reference evidence="2 3" key="1">
    <citation type="submission" date="2016-06" db="EMBL/GenBank/DDBJ databases">
        <authorList>
            <consortium name="Pathogen Informatics"/>
        </authorList>
    </citation>
    <scope>NUCLEOTIDE SEQUENCE [LARGE SCALE GENOMIC DNA]</scope>
</reference>
<dbReference type="OMA" id="EKVMNRD"/>
<feature type="compositionally biased region" description="Basic residues" evidence="1">
    <location>
        <begin position="1569"/>
        <end position="1579"/>
    </location>
</feature>
<dbReference type="Proteomes" id="UP000219813">
    <property type="component" value="Chromosome 14"/>
</dbReference>
<dbReference type="GeneID" id="39872055"/>
<dbReference type="PANTHER" id="PTHR24417:SF7">
    <property type="entry name" value="CHROMATIN MODIFICATION-RELATED PROTEIN EAF1"/>
    <property type="match status" value="1"/>
</dbReference>
<feature type="compositionally biased region" description="Polar residues" evidence="1">
    <location>
        <begin position="332"/>
        <end position="343"/>
    </location>
</feature>
<dbReference type="GO" id="GO:0004672">
    <property type="term" value="F:protein kinase activity"/>
    <property type="evidence" value="ECO:0007669"/>
    <property type="project" value="TreeGrafter"/>
</dbReference>
<dbReference type="VEuPathDB" id="PlasmoDB:PmUG01_14074400"/>
<feature type="compositionally biased region" description="Polar residues" evidence="1">
    <location>
        <begin position="1405"/>
        <end position="1432"/>
    </location>
</feature>
<keyword evidence="3" id="KW-1185">Reference proteome</keyword>
<dbReference type="PANTHER" id="PTHR24417">
    <property type="entry name" value="SERINE/THREONINE-PROTEIN KINASE LMTK1"/>
    <property type="match status" value="1"/>
</dbReference>
<feature type="compositionally biased region" description="Low complexity" evidence="1">
    <location>
        <begin position="1544"/>
        <end position="1568"/>
    </location>
</feature>
<accession>A0A1D3TFK2</accession>
<organism evidence="2 3">
    <name type="scientific">Plasmodium malariae</name>
    <dbReference type="NCBI Taxonomy" id="5858"/>
    <lineage>
        <taxon>Eukaryota</taxon>
        <taxon>Sar</taxon>
        <taxon>Alveolata</taxon>
        <taxon>Apicomplexa</taxon>
        <taxon>Aconoidasida</taxon>
        <taxon>Haemosporida</taxon>
        <taxon>Plasmodiidae</taxon>
        <taxon>Plasmodium</taxon>
        <taxon>Plasmodium (Plasmodium)</taxon>
    </lineage>
</organism>
<dbReference type="OrthoDB" id="392606at2759"/>
<feature type="compositionally biased region" description="Low complexity" evidence="1">
    <location>
        <begin position="446"/>
        <end position="546"/>
    </location>
</feature>
<dbReference type="KEGG" id="pmal:PMUG01_14074400"/>
<feature type="compositionally biased region" description="Polar residues" evidence="1">
    <location>
        <begin position="895"/>
        <end position="909"/>
    </location>
</feature>
<feature type="region of interest" description="Disordered" evidence="1">
    <location>
        <begin position="1394"/>
        <end position="1464"/>
    </location>
</feature>
<dbReference type="RefSeq" id="XP_028864637.1">
    <property type="nucleotide sequence ID" value="XM_029008337.1"/>
</dbReference>
<feature type="compositionally biased region" description="Low complexity" evidence="1">
    <location>
        <begin position="418"/>
        <end position="437"/>
    </location>
</feature>
<feature type="compositionally biased region" description="Polar residues" evidence="1">
    <location>
        <begin position="2315"/>
        <end position="2324"/>
    </location>
</feature>
<name>A0A1D3TFK2_PLAMA</name>
<gene>
    <name evidence="2" type="primary">PmUG01_14074400</name>
    <name evidence="2" type="ORF">PMUG01_14074400</name>
</gene>
<feature type="compositionally biased region" description="Low complexity" evidence="1">
    <location>
        <begin position="1594"/>
        <end position="1612"/>
    </location>
</feature>
<feature type="region of interest" description="Disordered" evidence="1">
    <location>
        <begin position="1592"/>
        <end position="1612"/>
    </location>
</feature>